<sequence>MSGLTKLDDILGSMRPEVVPGRFVFTTTDAQLPARATVVEDEGTTLVLEEETAVAHGLDFDAVFGWITLRVHSSLESVGLTATVSVALAAAGISCNVIAGRFHDHLLVPVDRVQEAVEVLERLAG</sequence>
<dbReference type="InterPro" id="IPR027795">
    <property type="entry name" value="CASTOR_ACT_dom"/>
</dbReference>
<protein>
    <submittedName>
        <fullName evidence="3">ACT domain-containing protein</fullName>
    </submittedName>
</protein>
<organism evidence="3 4">
    <name type="scientific">Tessaracoccus flavescens</name>
    <dbReference type="NCBI Taxonomy" id="399497"/>
    <lineage>
        <taxon>Bacteria</taxon>
        <taxon>Bacillati</taxon>
        <taxon>Actinomycetota</taxon>
        <taxon>Actinomycetes</taxon>
        <taxon>Propionibacteriales</taxon>
        <taxon>Propionibacteriaceae</taxon>
        <taxon>Tessaracoccus</taxon>
    </lineage>
</organism>
<evidence type="ECO:0000313" key="3">
    <source>
        <dbReference type="EMBL" id="HJE52258.1"/>
    </source>
</evidence>
<dbReference type="SUPFAM" id="SSF55021">
    <property type="entry name" value="ACT-like"/>
    <property type="match status" value="2"/>
</dbReference>
<dbReference type="PANTHER" id="PTHR39199:SF1">
    <property type="entry name" value="BLR5128 PROTEIN"/>
    <property type="match status" value="1"/>
</dbReference>
<dbReference type="InterPro" id="IPR018717">
    <property type="entry name" value="DUF2241"/>
</dbReference>
<dbReference type="AlphaFoldDB" id="A0A921EPG2"/>
<accession>A0A921EPG2</accession>
<dbReference type="Gene3D" id="3.30.2130.10">
    <property type="entry name" value="VC0802-like"/>
    <property type="match status" value="1"/>
</dbReference>
<feature type="domain" description="CASTOR ACT" evidence="2">
    <location>
        <begin position="65"/>
        <end position="122"/>
    </location>
</feature>
<dbReference type="InterPro" id="IPR045865">
    <property type="entry name" value="ACT-like_dom_sf"/>
</dbReference>
<evidence type="ECO:0000313" key="4">
    <source>
        <dbReference type="Proteomes" id="UP000712713"/>
    </source>
</evidence>
<comment type="caution">
    <text evidence="3">The sequence shown here is derived from an EMBL/GenBank/DDBJ whole genome shotgun (WGS) entry which is preliminary data.</text>
</comment>
<proteinExistence type="predicted"/>
<reference evidence="3" key="1">
    <citation type="journal article" date="2021" name="PeerJ">
        <title>Extensive microbial diversity within the chicken gut microbiome revealed by metagenomics and culture.</title>
        <authorList>
            <person name="Gilroy R."/>
            <person name="Ravi A."/>
            <person name="Getino M."/>
            <person name="Pursley I."/>
            <person name="Horton D.L."/>
            <person name="Alikhan N.F."/>
            <person name="Baker D."/>
            <person name="Gharbi K."/>
            <person name="Hall N."/>
            <person name="Watson M."/>
            <person name="Adriaenssens E.M."/>
            <person name="Foster-Nyarko E."/>
            <person name="Jarju S."/>
            <person name="Secka A."/>
            <person name="Antonio M."/>
            <person name="Oren A."/>
            <person name="Chaudhuri R.R."/>
            <person name="La Ragione R."/>
            <person name="Hildebrand F."/>
            <person name="Pallen M.J."/>
        </authorList>
    </citation>
    <scope>NUCLEOTIDE SEQUENCE</scope>
    <source>
        <strain evidence="3">ChiGjej3B3-7470</strain>
    </source>
</reference>
<evidence type="ECO:0000259" key="1">
    <source>
        <dbReference type="Pfam" id="PF10000"/>
    </source>
</evidence>
<dbReference type="Proteomes" id="UP000712713">
    <property type="component" value="Unassembled WGS sequence"/>
</dbReference>
<name>A0A921EPG2_9ACTN</name>
<dbReference type="Pfam" id="PF10000">
    <property type="entry name" value="ACT_3"/>
    <property type="match status" value="1"/>
</dbReference>
<dbReference type="PANTHER" id="PTHR39199">
    <property type="entry name" value="BLR5128 PROTEIN"/>
    <property type="match status" value="1"/>
</dbReference>
<gene>
    <name evidence="3" type="ORF">K8V15_09860</name>
</gene>
<evidence type="ECO:0000259" key="2">
    <source>
        <dbReference type="Pfam" id="PF13840"/>
    </source>
</evidence>
<dbReference type="EMBL" id="DYZF01000250">
    <property type="protein sequence ID" value="HJE52258.1"/>
    <property type="molecule type" value="Genomic_DNA"/>
</dbReference>
<feature type="domain" description="DUF2241" evidence="1">
    <location>
        <begin position="2"/>
        <end position="64"/>
    </location>
</feature>
<reference evidence="3" key="2">
    <citation type="submission" date="2021-09" db="EMBL/GenBank/DDBJ databases">
        <authorList>
            <person name="Gilroy R."/>
        </authorList>
    </citation>
    <scope>NUCLEOTIDE SEQUENCE</scope>
    <source>
        <strain evidence="3">ChiGjej3B3-7470</strain>
    </source>
</reference>
<dbReference type="Pfam" id="PF13840">
    <property type="entry name" value="ACT_7"/>
    <property type="match status" value="1"/>
</dbReference>